<evidence type="ECO:0000313" key="2">
    <source>
        <dbReference type="Proteomes" id="UP000038009"/>
    </source>
</evidence>
<gene>
    <name evidence="1" type="ORF">ABL78_0553</name>
</gene>
<reference evidence="1 2" key="1">
    <citation type="journal article" date="2015" name="PLoS Pathog.">
        <title>Leptomonas seymouri: Adaptations to the Dixenous Life Cycle Analyzed by Genome Sequencing, Transcriptome Profiling and Co-infection with Leishmania donovani.</title>
        <authorList>
            <person name="Kraeva N."/>
            <person name="Butenko A."/>
            <person name="Hlavacova J."/>
            <person name="Kostygov A."/>
            <person name="Myskova J."/>
            <person name="Grybchuk D."/>
            <person name="Lestinova T."/>
            <person name="Votypka J."/>
            <person name="Volf P."/>
            <person name="Opperdoes F."/>
            <person name="Flegontov P."/>
            <person name="Lukes J."/>
            <person name="Yurchenko V."/>
        </authorList>
    </citation>
    <scope>NUCLEOTIDE SEQUENCE [LARGE SCALE GENOMIC DNA]</scope>
    <source>
        <strain evidence="1 2">ATCC 30220</strain>
    </source>
</reference>
<name>A0A0N0P8T2_LEPSE</name>
<dbReference type="AlphaFoldDB" id="A0A0N0P8T2"/>
<dbReference type="OMA" id="WNAYLAC"/>
<dbReference type="OrthoDB" id="241764at2759"/>
<accession>A0A0N0P8T2</accession>
<dbReference type="EMBL" id="LJSK01000007">
    <property type="protein sequence ID" value="KPI90326.1"/>
    <property type="molecule type" value="Genomic_DNA"/>
</dbReference>
<keyword evidence="2" id="KW-1185">Reference proteome</keyword>
<comment type="caution">
    <text evidence="1">The sequence shown here is derived from an EMBL/GenBank/DDBJ whole genome shotgun (WGS) entry which is preliminary data.</text>
</comment>
<dbReference type="VEuPathDB" id="TriTrypDB:Lsey_0007_0390"/>
<protein>
    <submittedName>
        <fullName evidence="1">Uncharacterized protein</fullName>
    </submittedName>
</protein>
<dbReference type="Proteomes" id="UP000038009">
    <property type="component" value="Unassembled WGS sequence"/>
</dbReference>
<proteinExistence type="predicted"/>
<organism evidence="1 2">
    <name type="scientific">Leptomonas seymouri</name>
    <dbReference type="NCBI Taxonomy" id="5684"/>
    <lineage>
        <taxon>Eukaryota</taxon>
        <taxon>Discoba</taxon>
        <taxon>Euglenozoa</taxon>
        <taxon>Kinetoplastea</taxon>
        <taxon>Metakinetoplastina</taxon>
        <taxon>Trypanosomatida</taxon>
        <taxon>Trypanosomatidae</taxon>
        <taxon>Leishmaniinae</taxon>
        <taxon>Leptomonas</taxon>
    </lineage>
</organism>
<evidence type="ECO:0000313" key="1">
    <source>
        <dbReference type="EMBL" id="KPI90326.1"/>
    </source>
</evidence>
<sequence>MRRTRCSLVDFVLDAPSKQLRATARKVEHWRTRRLQESKANTNPYNKEQYINAFLLAQSAATAHHHAVEATPAAQAALTSNLSTLTASQELTKLAQELETRYISKASTAQSALARSDETPQELSLQTFKRKPASATTPIAFGAWRSADAGNTRLSEKIRSADVVWHCVIREARTPPELSPEVVQRALPHQSPPAVRRLLTFLQARSFRAATKPVNMERLQSEVTAALRALKYSRELQKNVALFVVFSLSCFREWCIASHFVLWLHAQWPSLAEFTADSPLSEAASVCLTDSSHFAALLFETVRWASPKNASLLPTLGEVEQFCGSFCGTRAESTTGGGAAGEGSHGGLLWAPVVAAPLLSVVGLRESVDGPLRGATEQVEGLVERYCCWRSMPESYYHRKKAKPLAYMPALAWGEYLRALHRCGASLADLQAAADRITDPSATRNAAQLTSSTHLWNAYLACSPGPHAVEVYESNAKHYHVQSTPATMAAIMTALLNENTAEMRAQARVLWGRLRKEQLAKRMTTGTCSTVIAYIRLLQAEGDATAVRDLMTSYEDLYECFGVPREWFEQQRQELEKEGRRGESITTGGLRVLRRASAAFPLLIPPAVQVALVHAARKPEARGAGTATGESEDVRAALERISSASPVACAPTLTAEDLAAMM</sequence>